<dbReference type="RefSeq" id="WP_057906371.1">
    <property type="nucleotide sequence ID" value="NZ_AYYZ01000012.1"/>
</dbReference>
<dbReference type="PIRSF" id="PIRSF006060">
    <property type="entry name" value="AA_transporter"/>
    <property type="match status" value="1"/>
</dbReference>
<feature type="transmembrane region" description="Helical" evidence="8">
    <location>
        <begin position="398"/>
        <end position="416"/>
    </location>
</feature>
<feature type="transmembrane region" description="Helical" evidence="8">
    <location>
        <begin position="123"/>
        <end position="144"/>
    </location>
</feature>
<dbReference type="PANTHER" id="PTHR43495:SF2">
    <property type="entry name" value="D-SERINE_D-ALANINE_GLYCINE TRANSPORTER"/>
    <property type="match status" value="1"/>
</dbReference>
<feature type="transmembrane region" description="Helical" evidence="8">
    <location>
        <begin position="196"/>
        <end position="217"/>
    </location>
</feature>
<sequence length="445" mass="49374">MEENKLARKLSSRHVQMIALGGAIGTGLFLGSGNAIHQAGPILLVLYLVAGIFCFFMMRAIGELVLSDTSKSSFIEFVRAYLGDRFEFVIGWTYWLCWESIAMADLTASGIYIKFWFPHIPQWLTALIIVFILLAFNLLSVELFGELESWFSSIKVFAIIALIITGIILLVCHTKVAGHAVSVSNLVDYGGFMPKGLKGALSAFPMVIFAFTGIEMVGLTSGETANPQRDLPRAINTLLFRIALFYVGAMFVLMCIYPWDKVTTSASPFVQVFSALGVKVAAGVINFVVLTAALSACNSALFSTSRTLFVLSHSKFAPRKMGEVNNRSVPVTSLVFSSLTLLIIVVLNFILPAKIFEIISDISTVCFIFVWLTLIWCHYKYRRQNPEGTSFKMPLYPISNFVTMAFFIGILGLLLLQKEMAFALIFACGWVVLMFIAYGIYRRKV</sequence>
<comment type="caution">
    <text evidence="10">The sequence shown here is derived from an EMBL/GenBank/DDBJ whole genome shotgun (WGS) entry which is preliminary data.</text>
</comment>
<dbReference type="EMBL" id="AYYZ01000012">
    <property type="protein sequence ID" value="KRM52934.1"/>
    <property type="molecule type" value="Genomic_DNA"/>
</dbReference>
<feature type="transmembrane region" description="Helical" evidence="8">
    <location>
        <begin position="271"/>
        <end position="296"/>
    </location>
</feature>
<evidence type="ECO:0000256" key="1">
    <source>
        <dbReference type="ARBA" id="ARBA00004651"/>
    </source>
</evidence>
<dbReference type="GO" id="GO:0005886">
    <property type="term" value="C:plasma membrane"/>
    <property type="evidence" value="ECO:0007669"/>
    <property type="project" value="UniProtKB-SubCell"/>
</dbReference>
<evidence type="ECO:0000313" key="10">
    <source>
        <dbReference type="EMBL" id="KRM52934.1"/>
    </source>
</evidence>
<dbReference type="Gene3D" id="1.20.1740.10">
    <property type="entry name" value="Amino acid/polyamine transporter I"/>
    <property type="match status" value="1"/>
</dbReference>
<evidence type="ECO:0000256" key="5">
    <source>
        <dbReference type="ARBA" id="ARBA00022970"/>
    </source>
</evidence>
<evidence type="ECO:0000256" key="6">
    <source>
        <dbReference type="ARBA" id="ARBA00022989"/>
    </source>
</evidence>
<evidence type="ECO:0000256" key="7">
    <source>
        <dbReference type="ARBA" id="ARBA00023136"/>
    </source>
</evidence>
<evidence type="ECO:0000259" key="9">
    <source>
        <dbReference type="Pfam" id="PF00324"/>
    </source>
</evidence>
<evidence type="ECO:0000256" key="8">
    <source>
        <dbReference type="SAM" id="Phobius"/>
    </source>
</evidence>
<keyword evidence="6 8" id="KW-1133">Transmembrane helix</keyword>
<feature type="transmembrane region" description="Helical" evidence="8">
    <location>
        <begin position="329"/>
        <end position="352"/>
    </location>
</feature>
<keyword evidence="11" id="KW-1185">Reference proteome</keyword>
<keyword evidence="7 8" id="KW-0472">Membrane</keyword>
<dbReference type="PANTHER" id="PTHR43495">
    <property type="entry name" value="GABA PERMEASE"/>
    <property type="match status" value="1"/>
</dbReference>
<evidence type="ECO:0000256" key="3">
    <source>
        <dbReference type="ARBA" id="ARBA00022475"/>
    </source>
</evidence>
<evidence type="ECO:0000256" key="4">
    <source>
        <dbReference type="ARBA" id="ARBA00022692"/>
    </source>
</evidence>
<feature type="transmembrane region" description="Helical" evidence="8">
    <location>
        <begin position="156"/>
        <end position="176"/>
    </location>
</feature>
<evidence type="ECO:0000313" key="11">
    <source>
        <dbReference type="Proteomes" id="UP000051291"/>
    </source>
</evidence>
<feature type="domain" description="Amino acid permease/ SLC12A" evidence="9">
    <location>
        <begin position="14"/>
        <end position="443"/>
    </location>
</feature>
<keyword evidence="5" id="KW-0029">Amino-acid transport</keyword>
<accession>A0A0R1ZNB6</accession>
<dbReference type="GO" id="GO:0055085">
    <property type="term" value="P:transmembrane transport"/>
    <property type="evidence" value="ECO:0007669"/>
    <property type="project" value="InterPro"/>
</dbReference>
<dbReference type="FunFam" id="1.20.1740.10:FF:000001">
    <property type="entry name" value="Amino acid permease"/>
    <property type="match status" value="1"/>
</dbReference>
<dbReference type="Proteomes" id="UP000051291">
    <property type="component" value="Unassembled WGS sequence"/>
</dbReference>
<name>A0A0R1ZNB6_9LACO</name>
<keyword evidence="2" id="KW-0813">Transport</keyword>
<dbReference type="Pfam" id="PF00324">
    <property type="entry name" value="AA_permease"/>
    <property type="match status" value="1"/>
</dbReference>
<protein>
    <submittedName>
        <fullName evidence="10">Amino acid permease</fullName>
    </submittedName>
</protein>
<reference evidence="10 11" key="1">
    <citation type="journal article" date="2015" name="Genome Announc.">
        <title>Expanding the biotechnology potential of lactobacilli through comparative genomics of 213 strains and associated genera.</title>
        <authorList>
            <person name="Sun Z."/>
            <person name="Harris H.M."/>
            <person name="McCann A."/>
            <person name="Guo C."/>
            <person name="Argimon S."/>
            <person name="Zhang W."/>
            <person name="Yang X."/>
            <person name="Jeffery I.B."/>
            <person name="Cooney J.C."/>
            <person name="Kagawa T.F."/>
            <person name="Liu W."/>
            <person name="Song Y."/>
            <person name="Salvetti E."/>
            <person name="Wrobel A."/>
            <person name="Rasinkangas P."/>
            <person name="Parkhill J."/>
            <person name="Rea M.C."/>
            <person name="O'Sullivan O."/>
            <person name="Ritari J."/>
            <person name="Douillard F.P."/>
            <person name="Paul Ross R."/>
            <person name="Yang R."/>
            <person name="Briner A.E."/>
            <person name="Felis G.E."/>
            <person name="de Vos W.M."/>
            <person name="Barrangou R."/>
            <person name="Klaenhammer T.R."/>
            <person name="Caufield P.W."/>
            <person name="Cui Y."/>
            <person name="Zhang H."/>
            <person name="O'Toole P.W."/>
        </authorList>
    </citation>
    <scope>NUCLEOTIDE SEQUENCE [LARGE SCALE GENOMIC DNA]</scope>
    <source>
        <strain evidence="10 11">DSM 20653</strain>
    </source>
</reference>
<dbReference type="InterPro" id="IPR004841">
    <property type="entry name" value="AA-permease/SLC12A_dom"/>
</dbReference>
<feature type="transmembrane region" description="Helical" evidence="8">
    <location>
        <begin position="238"/>
        <end position="259"/>
    </location>
</feature>
<feature type="transmembrane region" description="Helical" evidence="8">
    <location>
        <begin position="422"/>
        <end position="441"/>
    </location>
</feature>
<feature type="transmembrane region" description="Helical" evidence="8">
    <location>
        <begin position="15"/>
        <end position="36"/>
    </location>
</feature>
<feature type="transmembrane region" description="Helical" evidence="8">
    <location>
        <begin position="358"/>
        <end position="377"/>
    </location>
</feature>
<gene>
    <name evidence="10" type="ORF">FC64_GL000215</name>
</gene>
<evidence type="ECO:0000256" key="2">
    <source>
        <dbReference type="ARBA" id="ARBA00022448"/>
    </source>
</evidence>
<dbReference type="GO" id="GO:0006865">
    <property type="term" value="P:amino acid transport"/>
    <property type="evidence" value="ECO:0007669"/>
    <property type="project" value="UniProtKB-KW"/>
</dbReference>
<feature type="transmembrane region" description="Helical" evidence="8">
    <location>
        <begin position="42"/>
        <end position="61"/>
    </location>
</feature>
<dbReference type="AlphaFoldDB" id="A0A0R1ZNB6"/>
<organism evidence="10 11">
    <name type="scientific">Ligilactobacillus araffinosus DSM 20653</name>
    <dbReference type="NCBI Taxonomy" id="1423820"/>
    <lineage>
        <taxon>Bacteria</taxon>
        <taxon>Bacillati</taxon>
        <taxon>Bacillota</taxon>
        <taxon>Bacilli</taxon>
        <taxon>Lactobacillales</taxon>
        <taxon>Lactobacillaceae</taxon>
        <taxon>Ligilactobacillus</taxon>
    </lineage>
</organism>
<keyword evidence="4 8" id="KW-0812">Transmembrane</keyword>
<comment type="subcellular location">
    <subcellularLocation>
        <location evidence="1">Cell membrane</location>
        <topology evidence="1">Multi-pass membrane protein</topology>
    </subcellularLocation>
</comment>
<dbReference type="PATRIC" id="fig|1423820.4.peg.217"/>
<keyword evidence="3" id="KW-1003">Cell membrane</keyword>
<proteinExistence type="predicted"/>